<dbReference type="InterPro" id="IPR026960">
    <property type="entry name" value="RVT-Znf"/>
</dbReference>
<dbReference type="SUPFAM" id="SSF56672">
    <property type="entry name" value="DNA/RNA polymerases"/>
    <property type="match status" value="1"/>
</dbReference>
<evidence type="ECO:0000259" key="3">
    <source>
        <dbReference type="Pfam" id="PF14111"/>
    </source>
</evidence>
<proteinExistence type="predicted"/>
<dbReference type="PANTHER" id="PTHR33116">
    <property type="entry name" value="REVERSE TRANSCRIPTASE ZINC-BINDING DOMAIN-CONTAINING PROTEIN-RELATED-RELATED"/>
    <property type="match status" value="1"/>
</dbReference>
<gene>
    <name evidence="4" type="ORF">Sango_2929200</name>
</gene>
<name>A0AAE1T402_9LAMI</name>
<dbReference type="PANTHER" id="PTHR33116:SF78">
    <property type="entry name" value="OS12G0587133 PROTEIN"/>
    <property type="match status" value="1"/>
</dbReference>
<dbReference type="AlphaFoldDB" id="A0AAE1T402"/>
<reference evidence="4" key="2">
    <citation type="journal article" date="2024" name="Plant">
        <title>Genomic evolution and insights into agronomic trait innovations of Sesamum species.</title>
        <authorList>
            <person name="Miao H."/>
            <person name="Wang L."/>
            <person name="Qu L."/>
            <person name="Liu H."/>
            <person name="Sun Y."/>
            <person name="Le M."/>
            <person name="Wang Q."/>
            <person name="Wei S."/>
            <person name="Zheng Y."/>
            <person name="Lin W."/>
            <person name="Duan Y."/>
            <person name="Cao H."/>
            <person name="Xiong S."/>
            <person name="Wang X."/>
            <person name="Wei L."/>
            <person name="Li C."/>
            <person name="Ma Q."/>
            <person name="Ju M."/>
            <person name="Zhao R."/>
            <person name="Li G."/>
            <person name="Mu C."/>
            <person name="Tian Q."/>
            <person name="Mei H."/>
            <person name="Zhang T."/>
            <person name="Gao T."/>
            <person name="Zhang H."/>
        </authorList>
    </citation>
    <scope>NUCLEOTIDE SEQUENCE</scope>
    <source>
        <strain evidence="4">K16</strain>
    </source>
</reference>
<dbReference type="InterPro" id="IPR000477">
    <property type="entry name" value="RT_dom"/>
</dbReference>
<dbReference type="Gene3D" id="3.60.10.10">
    <property type="entry name" value="Endonuclease/exonuclease/phosphatase"/>
    <property type="match status" value="1"/>
</dbReference>
<protein>
    <submittedName>
        <fullName evidence="4">Transposon TX1 uncharacterized protein</fullName>
    </submittedName>
</protein>
<dbReference type="Pfam" id="PF14111">
    <property type="entry name" value="DUF4283"/>
    <property type="match status" value="1"/>
</dbReference>
<sequence length="833" mass="94899">MVREVTATSNGFFFFRFTTAAAMEEVIEGGPWLFQGQPIVLQKWEPGMALRKLKHTQVPVWIKLRYLPVELWTTDGVSSFGTIAAPAPEIVDAPTMEPEIKPTDKAIWNVRGLNRRDPQIAIRELAVNSRLHFIALLETRVTLPNACRVQNAIMPRWKWFVDYTSPEFLFVTCMHIWVTVSYGTNDIGARRDLWQALSNIAGSIGDVPWLVGGDFNAVRDLSELDRMLANDKWMEWWPDLLYDSLTPRISDHSPLVLCGDNRRPRHRIVGTPMYSVTRKLKALKPVFRQQRKQKGDLAANVKLAGEFLEISQQLLYEDRLNPLLLQPISCCNIIYKIITKILVLRFRGVLDKIISPSQNAFVPGRSISDNVLLAQELFSGYNQSRLPPRCALKVDLRKAYDTVEWDFLMATLQLFGFPPKFIGWIEGCVTSPSFSLHLNGGIHGFFAGAQDLRQGDPMSPYLFCTCHRAESRSVELFRRGLTLFASLSGLHTNPHKSHLILSKAAAGIRTSLLETLGFQEGRLPLRKLKLELKDGKGVIKEIVSRIRAFLWKGTSTSGYPKAIIGFVTPQYGRLTPNVVLGAGGRCLSYAINYSHIRFKIPTWSSINQHIPMANLSVVIADNTWRWPPITDIAYLKITQLLPPIHDGRNSITWDSTGGDFTNATAYHLFRPPGPKVDWHSLLLGLFRIPRNCFMLWLAILGRLSTMDKPWLQHLDGQCVLCSDGSLETHDHLLYACTYSRLCITTIRRLIRFHWPYMEWKWGIQWATSHWRGNHVVNGAYRSLPASLVYHIWQERNTRRFQHKTRTPSIVAAIVVEEVKQRILSPSLRHTLST</sequence>
<dbReference type="EMBL" id="JACGWL010000801">
    <property type="protein sequence ID" value="KAK4381838.1"/>
    <property type="molecule type" value="Genomic_DNA"/>
</dbReference>
<dbReference type="Pfam" id="PF00078">
    <property type="entry name" value="RVT_1"/>
    <property type="match status" value="1"/>
</dbReference>
<comment type="caution">
    <text evidence="4">The sequence shown here is derived from an EMBL/GenBank/DDBJ whole genome shotgun (WGS) entry which is preliminary data.</text>
</comment>
<dbReference type="SUPFAM" id="SSF56219">
    <property type="entry name" value="DNase I-like"/>
    <property type="match status" value="1"/>
</dbReference>
<organism evidence="4 5">
    <name type="scientific">Sesamum angolense</name>
    <dbReference type="NCBI Taxonomy" id="2727404"/>
    <lineage>
        <taxon>Eukaryota</taxon>
        <taxon>Viridiplantae</taxon>
        <taxon>Streptophyta</taxon>
        <taxon>Embryophyta</taxon>
        <taxon>Tracheophyta</taxon>
        <taxon>Spermatophyta</taxon>
        <taxon>Magnoliopsida</taxon>
        <taxon>eudicotyledons</taxon>
        <taxon>Gunneridae</taxon>
        <taxon>Pentapetalae</taxon>
        <taxon>asterids</taxon>
        <taxon>lamiids</taxon>
        <taxon>Lamiales</taxon>
        <taxon>Pedaliaceae</taxon>
        <taxon>Sesamum</taxon>
    </lineage>
</organism>
<dbReference type="Pfam" id="PF13966">
    <property type="entry name" value="zf-RVT"/>
    <property type="match status" value="1"/>
</dbReference>
<evidence type="ECO:0000313" key="5">
    <source>
        <dbReference type="Proteomes" id="UP001289374"/>
    </source>
</evidence>
<keyword evidence="5" id="KW-1185">Reference proteome</keyword>
<dbReference type="CDD" id="cd01650">
    <property type="entry name" value="RT_nLTR_like"/>
    <property type="match status" value="1"/>
</dbReference>
<dbReference type="InterPro" id="IPR025558">
    <property type="entry name" value="DUF4283"/>
</dbReference>
<evidence type="ECO:0000259" key="1">
    <source>
        <dbReference type="Pfam" id="PF00078"/>
    </source>
</evidence>
<evidence type="ECO:0000313" key="4">
    <source>
        <dbReference type="EMBL" id="KAK4381838.1"/>
    </source>
</evidence>
<dbReference type="Proteomes" id="UP001289374">
    <property type="component" value="Unassembled WGS sequence"/>
</dbReference>
<feature type="domain" description="DUF4283" evidence="3">
    <location>
        <begin position="7"/>
        <end position="49"/>
    </location>
</feature>
<accession>A0AAE1T402</accession>
<reference evidence="4" key="1">
    <citation type="submission" date="2020-06" db="EMBL/GenBank/DDBJ databases">
        <authorList>
            <person name="Li T."/>
            <person name="Hu X."/>
            <person name="Zhang T."/>
            <person name="Song X."/>
            <person name="Zhang H."/>
            <person name="Dai N."/>
            <person name="Sheng W."/>
            <person name="Hou X."/>
            <person name="Wei L."/>
        </authorList>
    </citation>
    <scope>NUCLEOTIDE SEQUENCE</scope>
    <source>
        <strain evidence="4">K16</strain>
        <tissue evidence="4">Leaf</tissue>
    </source>
</reference>
<feature type="domain" description="Reverse transcriptase zinc-binding" evidence="2">
    <location>
        <begin position="660"/>
        <end position="740"/>
    </location>
</feature>
<dbReference type="InterPro" id="IPR036691">
    <property type="entry name" value="Endo/exonu/phosph_ase_sf"/>
</dbReference>
<dbReference type="InterPro" id="IPR043502">
    <property type="entry name" value="DNA/RNA_pol_sf"/>
</dbReference>
<evidence type="ECO:0000259" key="2">
    <source>
        <dbReference type="Pfam" id="PF13966"/>
    </source>
</evidence>
<feature type="domain" description="Reverse transcriptase" evidence="1">
    <location>
        <begin position="327"/>
        <end position="466"/>
    </location>
</feature>